<accession>A0A432M8L9</accession>
<protein>
    <submittedName>
        <fullName evidence="1">Uncharacterized protein</fullName>
    </submittedName>
</protein>
<dbReference type="OrthoDB" id="7068803at2"/>
<gene>
    <name evidence="1" type="ORF">EKH80_05285</name>
</gene>
<dbReference type="RefSeq" id="WP_126683685.1">
    <property type="nucleotide sequence ID" value="NZ_RYYV01000003.1"/>
</dbReference>
<proteinExistence type="predicted"/>
<comment type="caution">
    <text evidence="1">The sequence shown here is derived from an EMBL/GenBank/DDBJ whole genome shotgun (WGS) entry which is preliminary data.</text>
</comment>
<organism evidence="1 2">
    <name type="scientific">Dyella choica</name>
    <dbReference type="NCBI Taxonomy" id="1927959"/>
    <lineage>
        <taxon>Bacteria</taxon>
        <taxon>Pseudomonadati</taxon>
        <taxon>Pseudomonadota</taxon>
        <taxon>Gammaproteobacteria</taxon>
        <taxon>Lysobacterales</taxon>
        <taxon>Rhodanobacteraceae</taxon>
        <taxon>Dyella</taxon>
    </lineage>
</organism>
<name>A0A432M8L9_9GAMM</name>
<dbReference type="AlphaFoldDB" id="A0A432M8L9"/>
<evidence type="ECO:0000313" key="1">
    <source>
        <dbReference type="EMBL" id="RUL78248.1"/>
    </source>
</evidence>
<keyword evidence="2" id="KW-1185">Reference proteome</keyword>
<sequence length="159" mass="17709">MGRSIGFYCGSSDLEFLQRFSTSIGLHILAPLIDRELSADPVDGPFCYLSVVSGSELHPFGHPPVRLTDARDPLLAYMRAYFKNPYLVAGHIGWSDDVATLAVQTRPYFEKISRWMKKEWGRLPGGDYYVGPEARSLIDKGAQMINALPGQGTFQLIKV</sequence>
<dbReference type="EMBL" id="RYYV01000003">
    <property type="protein sequence ID" value="RUL78248.1"/>
    <property type="molecule type" value="Genomic_DNA"/>
</dbReference>
<evidence type="ECO:0000313" key="2">
    <source>
        <dbReference type="Proteomes" id="UP000274358"/>
    </source>
</evidence>
<dbReference type="Proteomes" id="UP000274358">
    <property type="component" value="Unassembled WGS sequence"/>
</dbReference>
<reference evidence="1 2" key="1">
    <citation type="submission" date="2018-12" db="EMBL/GenBank/DDBJ databases">
        <title>Dyella dinghuensis sp. nov. DHOA06 and Dyella choica sp. nov. 4M-K27, isolated from forest soil.</title>
        <authorList>
            <person name="Qiu L.-H."/>
            <person name="Gao Z.-H."/>
        </authorList>
    </citation>
    <scope>NUCLEOTIDE SEQUENCE [LARGE SCALE GENOMIC DNA]</scope>
    <source>
        <strain evidence="1 2">4M-K27</strain>
    </source>
</reference>